<proteinExistence type="predicted"/>
<name>A0A1I7TSX2_9PELO</name>
<dbReference type="InterPro" id="IPR053220">
    <property type="entry name" value="Nematode_rcpt-like_serp_H"/>
</dbReference>
<dbReference type="PANTHER" id="PTHR22941:SF307">
    <property type="entry name" value="SERPENTINE RECEPTOR, CLASS H"/>
    <property type="match status" value="1"/>
</dbReference>
<keyword evidence="2" id="KW-1185">Reference proteome</keyword>
<evidence type="ECO:0000313" key="2">
    <source>
        <dbReference type="Proteomes" id="UP000095282"/>
    </source>
</evidence>
<dbReference type="Pfam" id="PF10318">
    <property type="entry name" value="7TM_GPCR_Srh"/>
    <property type="match status" value="2"/>
</dbReference>
<evidence type="ECO:0000256" key="1">
    <source>
        <dbReference type="SAM" id="Phobius"/>
    </source>
</evidence>
<protein>
    <submittedName>
        <fullName evidence="3">Serpentine Receptor, class H</fullName>
    </submittedName>
</protein>
<keyword evidence="1" id="KW-0472">Membrane</keyword>
<keyword evidence="1" id="KW-1133">Transmembrane helix</keyword>
<accession>A0A1I7TSX2</accession>
<feature type="transmembrane region" description="Helical" evidence="1">
    <location>
        <begin position="12"/>
        <end position="37"/>
    </location>
</feature>
<dbReference type="WBParaSite" id="Csp11.Scaffold629.g11448.t1">
    <property type="protein sequence ID" value="Csp11.Scaffold629.g11448.t1"/>
    <property type="gene ID" value="Csp11.Scaffold629.g11448"/>
</dbReference>
<organism evidence="2 3">
    <name type="scientific">Caenorhabditis tropicalis</name>
    <dbReference type="NCBI Taxonomy" id="1561998"/>
    <lineage>
        <taxon>Eukaryota</taxon>
        <taxon>Metazoa</taxon>
        <taxon>Ecdysozoa</taxon>
        <taxon>Nematoda</taxon>
        <taxon>Chromadorea</taxon>
        <taxon>Rhabditida</taxon>
        <taxon>Rhabditina</taxon>
        <taxon>Rhabditomorpha</taxon>
        <taxon>Rhabditoidea</taxon>
        <taxon>Rhabditidae</taxon>
        <taxon>Peloderinae</taxon>
        <taxon>Caenorhabditis</taxon>
    </lineage>
</organism>
<sequence>MHISILSTSSFLTTTLHLCTIISLPIHCLGTYCILFQSPNFMNSNFPDIPLSTHADPVFIASLDYRFILYPMVLIDSWNLIQTVILWALLHVNMVKLGKRIAISNQTYLLQKKFLQALTIQITVPFCILSFPIFYLTYSITNSFYSQAMNNLCVILVSLHGWITGIIMLFIHESFRRFCLGLVFQPKIEVQRNVSESIKSTVQ</sequence>
<dbReference type="Proteomes" id="UP000095282">
    <property type="component" value="Unplaced"/>
</dbReference>
<dbReference type="PANTHER" id="PTHR22941">
    <property type="entry name" value="SERPENTINE RECEPTOR"/>
    <property type="match status" value="1"/>
</dbReference>
<keyword evidence="1" id="KW-0812">Transmembrane</keyword>
<evidence type="ECO:0000313" key="3">
    <source>
        <dbReference type="WBParaSite" id="Csp11.Scaffold629.g11448.t1"/>
    </source>
</evidence>
<feature type="transmembrane region" description="Helical" evidence="1">
    <location>
        <begin position="114"/>
        <end position="136"/>
    </location>
</feature>
<dbReference type="InterPro" id="IPR019422">
    <property type="entry name" value="7TM_GPCR_serpentine_rcpt_Srh"/>
</dbReference>
<dbReference type="AlphaFoldDB" id="A0A1I7TSX2"/>
<feature type="transmembrane region" description="Helical" evidence="1">
    <location>
        <begin position="148"/>
        <end position="171"/>
    </location>
</feature>
<feature type="transmembrane region" description="Helical" evidence="1">
    <location>
        <begin position="67"/>
        <end position="93"/>
    </location>
</feature>
<reference evidence="3" key="1">
    <citation type="submission" date="2016-11" db="UniProtKB">
        <authorList>
            <consortium name="WormBaseParasite"/>
        </authorList>
    </citation>
    <scope>IDENTIFICATION</scope>
</reference>